<protein>
    <submittedName>
        <fullName evidence="2">Alpha/beta fold hydrolase</fullName>
    </submittedName>
</protein>
<organism evidence="2 3">
    <name type="scientific">Bacillus salitolerans</name>
    <dbReference type="NCBI Taxonomy" id="1437434"/>
    <lineage>
        <taxon>Bacteria</taxon>
        <taxon>Bacillati</taxon>
        <taxon>Bacillota</taxon>
        <taxon>Bacilli</taxon>
        <taxon>Bacillales</taxon>
        <taxon>Bacillaceae</taxon>
        <taxon>Bacillus</taxon>
    </lineage>
</organism>
<sequence length="305" mass="35079">MVSIRQLIKINQKNLEVLQKGKNGRPIIILTGMGCSFDEWSEIAETLSQSNRVIMFHRPGLGESEIGSEERNTQSVVNELNELLDVLYISSSIVLVGHSYGGLCAQHFVKEYPEKVAGIVLVDSTSVDLKELDELDLPVLDEDETDDSWLDKCHTYSKMNKDELKEIIKPTLTKWQKQLPFDIQQHLINFQIQPDLYKAMHSEISNWKKDAEVIRKLSNTLDIPLIVIGRDKEYNIMLGSKEGLPEWELRLLEEKWEELIKRQASLSVKNEVIFAKEASHSIHLDRPDVVIESIRKLVRHLESRV</sequence>
<evidence type="ECO:0000313" key="2">
    <source>
        <dbReference type="EMBL" id="MFD1739216.1"/>
    </source>
</evidence>
<dbReference type="InterPro" id="IPR000073">
    <property type="entry name" value="AB_hydrolase_1"/>
</dbReference>
<gene>
    <name evidence="2" type="ORF">ACFSCX_22300</name>
</gene>
<dbReference type="Gene3D" id="3.40.50.1820">
    <property type="entry name" value="alpha/beta hydrolase"/>
    <property type="match status" value="1"/>
</dbReference>
<reference evidence="3" key="1">
    <citation type="journal article" date="2019" name="Int. J. Syst. Evol. Microbiol.">
        <title>The Global Catalogue of Microorganisms (GCM) 10K type strain sequencing project: providing services to taxonomists for standard genome sequencing and annotation.</title>
        <authorList>
            <consortium name="The Broad Institute Genomics Platform"/>
            <consortium name="The Broad Institute Genome Sequencing Center for Infectious Disease"/>
            <person name="Wu L."/>
            <person name="Ma J."/>
        </authorList>
    </citation>
    <scope>NUCLEOTIDE SEQUENCE [LARGE SCALE GENOMIC DNA]</scope>
    <source>
        <strain evidence="3">CCUG 49339</strain>
    </source>
</reference>
<dbReference type="EMBL" id="JBHUEM010000054">
    <property type="protein sequence ID" value="MFD1739216.1"/>
    <property type="molecule type" value="Genomic_DNA"/>
</dbReference>
<dbReference type="PANTHER" id="PTHR43798">
    <property type="entry name" value="MONOACYLGLYCEROL LIPASE"/>
    <property type="match status" value="1"/>
</dbReference>
<accession>A0ABW4LVY2</accession>
<dbReference type="Proteomes" id="UP001597214">
    <property type="component" value="Unassembled WGS sequence"/>
</dbReference>
<dbReference type="GO" id="GO:0016787">
    <property type="term" value="F:hydrolase activity"/>
    <property type="evidence" value="ECO:0007669"/>
    <property type="project" value="UniProtKB-KW"/>
</dbReference>
<evidence type="ECO:0000259" key="1">
    <source>
        <dbReference type="Pfam" id="PF00561"/>
    </source>
</evidence>
<dbReference type="InterPro" id="IPR050266">
    <property type="entry name" value="AB_hydrolase_sf"/>
</dbReference>
<dbReference type="PANTHER" id="PTHR43798:SF33">
    <property type="entry name" value="HYDROLASE, PUTATIVE (AFU_ORTHOLOGUE AFUA_2G14860)-RELATED"/>
    <property type="match status" value="1"/>
</dbReference>
<keyword evidence="2" id="KW-0378">Hydrolase</keyword>
<evidence type="ECO:0000313" key="3">
    <source>
        <dbReference type="Proteomes" id="UP001597214"/>
    </source>
</evidence>
<dbReference type="PRINTS" id="PR00111">
    <property type="entry name" value="ABHYDROLASE"/>
</dbReference>
<dbReference type="SUPFAM" id="SSF53474">
    <property type="entry name" value="alpha/beta-Hydrolases"/>
    <property type="match status" value="1"/>
</dbReference>
<keyword evidence="3" id="KW-1185">Reference proteome</keyword>
<dbReference type="RefSeq" id="WP_377930449.1">
    <property type="nucleotide sequence ID" value="NZ_JBHUEM010000054.1"/>
</dbReference>
<dbReference type="Pfam" id="PF00561">
    <property type="entry name" value="Abhydrolase_1"/>
    <property type="match status" value="1"/>
</dbReference>
<name>A0ABW4LVY2_9BACI</name>
<dbReference type="InterPro" id="IPR029058">
    <property type="entry name" value="AB_hydrolase_fold"/>
</dbReference>
<comment type="caution">
    <text evidence="2">The sequence shown here is derived from an EMBL/GenBank/DDBJ whole genome shotgun (WGS) entry which is preliminary data.</text>
</comment>
<feature type="domain" description="AB hydrolase-1" evidence="1">
    <location>
        <begin position="26"/>
        <end position="134"/>
    </location>
</feature>
<proteinExistence type="predicted"/>